<proteinExistence type="predicted"/>
<gene>
    <name evidence="1" type="ORF">LAESUDRAFT_558160</name>
</gene>
<dbReference type="Proteomes" id="UP000076871">
    <property type="component" value="Unassembled WGS sequence"/>
</dbReference>
<dbReference type="RefSeq" id="XP_040758089.1">
    <property type="nucleotide sequence ID" value="XM_040902941.1"/>
</dbReference>
<keyword evidence="2" id="KW-1185">Reference proteome</keyword>
<sequence length="90" mass="9821">MGMTAVKSETTFTQYSVDAQASTSAAPSARTLLYPCGTNFIFARFFRINVVRAHDGRHASWTIASVYKMTFFTISDLVFLTAALVGSNGK</sequence>
<dbReference type="AlphaFoldDB" id="A0A165B6G0"/>
<dbReference type="GeneID" id="63819972"/>
<evidence type="ECO:0000313" key="2">
    <source>
        <dbReference type="Proteomes" id="UP000076871"/>
    </source>
</evidence>
<dbReference type="InParanoid" id="A0A165B6G0"/>
<name>A0A165B6G0_9APHY</name>
<evidence type="ECO:0000313" key="1">
    <source>
        <dbReference type="EMBL" id="KZT00349.1"/>
    </source>
</evidence>
<accession>A0A165B6G0</accession>
<reference evidence="1 2" key="1">
    <citation type="journal article" date="2016" name="Mol. Biol. Evol.">
        <title>Comparative Genomics of Early-Diverging Mushroom-Forming Fungi Provides Insights into the Origins of Lignocellulose Decay Capabilities.</title>
        <authorList>
            <person name="Nagy L.G."/>
            <person name="Riley R."/>
            <person name="Tritt A."/>
            <person name="Adam C."/>
            <person name="Daum C."/>
            <person name="Floudas D."/>
            <person name="Sun H."/>
            <person name="Yadav J.S."/>
            <person name="Pangilinan J."/>
            <person name="Larsson K.H."/>
            <person name="Matsuura K."/>
            <person name="Barry K."/>
            <person name="Labutti K."/>
            <person name="Kuo R."/>
            <person name="Ohm R.A."/>
            <person name="Bhattacharya S.S."/>
            <person name="Shirouzu T."/>
            <person name="Yoshinaga Y."/>
            <person name="Martin F.M."/>
            <person name="Grigoriev I.V."/>
            <person name="Hibbett D.S."/>
        </authorList>
    </citation>
    <scope>NUCLEOTIDE SEQUENCE [LARGE SCALE GENOMIC DNA]</scope>
    <source>
        <strain evidence="1 2">93-53</strain>
    </source>
</reference>
<organism evidence="1 2">
    <name type="scientific">Laetiporus sulphureus 93-53</name>
    <dbReference type="NCBI Taxonomy" id="1314785"/>
    <lineage>
        <taxon>Eukaryota</taxon>
        <taxon>Fungi</taxon>
        <taxon>Dikarya</taxon>
        <taxon>Basidiomycota</taxon>
        <taxon>Agaricomycotina</taxon>
        <taxon>Agaricomycetes</taxon>
        <taxon>Polyporales</taxon>
        <taxon>Laetiporus</taxon>
    </lineage>
</organism>
<dbReference type="EMBL" id="KV427688">
    <property type="protein sequence ID" value="KZT00349.1"/>
    <property type="molecule type" value="Genomic_DNA"/>
</dbReference>
<protein>
    <submittedName>
        <fullName evidence="1">Uncharacterized protein</fullName>
    </submittedName>
</protein>